<dbReference type="EMBL" id="GBRH01251297">
    <property type="protein sequence ID" value="JAD46598.1"/>
    <property type="molecule type" value="Transcribed_RNA"/>
</dbReference>
<accession>A0A0A9A9M9</accession>
<evidence type="ECO:0000313" key="1">
    <source>
        <dbReference type="EMBL" id="JAD46598.1"/>
    </source>
</evidence>
<reference evidence="1" key="1">
    <citation type="submission" date="2014-09" db="EMBL/GenBank/DDBJ databases">
        <authorList>
            <person name="Magalhaes I.L.F."/>
            <person name="Oliveira U."/>
            <person name="Santos F.R."/>
            <person name="Vidigal T.H.D.A."/>
            <person name="Brescovit A.D."/>
            <person name="Santos A.J."/>
        </authorList>
    </citation>
    <scope>NUCLEOTIDE SEQUENCE</scope>
    <source>
        <tissue evidence="1">Shoot tissue taken approximately 20 cm above the soil surface</tissue>
    </source>
</reference>
<reference evidence="1" key="2">
    <citation type="journal article" date="2015" name="Data Brief">
        <title>Shoot transcriptome of the giant reed, Arundo donax.</title>
        <authorList>
            <person name="Barrero R.A."/>
            <person name="Guerrero F.D."/>
            <person name="Moolhuijzen P."/>
            <person name="Goolsby J.A."/>
            <person name="Tidwell J."/>
            <person name="Bellgard S.E."/>
            <person name="Bellgard M.I."/>
        </authorList>
    </citation>
    <scope>NUCLEOTIDE SEQUENCE</scope>
    <source>
        <tissue evidence="1">Shoot tissue taken approximately 20 cm above the soil surface</tissue>
    </source>
</reference>
<proteinExistence type="predicted"/>
<organism evidence="1">
    <name type="scientific">Arundo donax</name>
    <name type="common">Giant reed</name>
    <name type="synonym">Donax arundinaceus</name>
    <dbReference type="NCBI Taxonomy" id="35708"/>
    <lineage>
        <taxon>Eukaryota</taxon>
        <taxon>Viridiplantae</taxon>
        <taxon>Streptophyta</taxon>
        <taxon>Embryophyta</taxon>
        <taxon>Tracheophyta</taxon>
        <taxon>Spermatophyta</taxon>
        <taxon>Magnoliopsida</taxon>
        <taxon>Liliopsida</taxon>
        <taxon>Poales</taxon>
        <taxon>Poaceae</taxon>
        <taxon>PACMAD clade</taxon>
        <taxon>Arundinoideae</taxon>
        <taxon>Arundineae</taxon>
        <taxon>Arundo</taxon>
    </lineage>
</organism>
<sequence>MRLIRTAHMDSTDNYCK</sequence>
<protein>
    <submittedName>
        <fullName evidence="1">Uncharacterized protein</fullName>
    </submittedName>
</protein>
<name>A0A0A9A9M9_ARUDO</name>
<dbReference type="AlphaFoldDB" id="A0A0A9A9M9"/>